<evidence type="ECO:0000313" key="3">
    <source>
        <dbReference type="Proteomes" id="UP000321805"/>
    </source>
</evidence>
<proteinExistence type="predicted"/>
<evidence type="ECO:0000259" key="1">
    <source>
        <dbReference type="Pfam" id="PF00535"/>
    </source>
</evidence>
<dbReference type="InterPro" id="IPR050834">
    <property type="entry name" value="Glycosyltransf_2"/>
</dbReference>
<dbReference type="InterPro" id="IPR029044">
    <property type="entry name" value="Nucleotide-diphossugar_trans"/>
</dbReference>
<dbReference type="PANTHER" id="PTHR43685:SF3">
    <property type="entry name" value="SLR2126 PROTEIN"/>
    <property type="match status" value="1"/>
</dbReference>
<keyword evidence="2" id="KW-0808">Transferase</keyword>
<protein>
    <submittedName>
        <fullName evidence="2">Glycosyltransferase</fullName>
    </submittedName>
</protein>
<organism evidence="2 3">
    <name type="scientific">Baekduia soli</name>
    <dbReference type="NCBI Taxonomy" id="496014"/>
    <lineage>
        <taxon>Bacteria</taxon>
        <taxon>Bacillati</taxon>
        <taxon>Actinomycetota</taxon>
        <taxon>Thermoleophilia</taxon>
        <taxon>Solirubrobacterales</taxon>
        <taxon>Baekduiaceae</taxon>
        <taxon>Baekduia</taxon>
    </lineage>
</organism>
<dbReference type="Pfam" id="PF00535">
    <property type="entry name" value="Glycos_transf_2"/>
    <property type="match status" value="1"/>
</dbReference>
<dbReference type="Gene3D" id="3.90.550.10">
    <property type="entry name" value="Spore Coat Polysaccharide Biosynthesis Protein SpsA, Chain A"/>
    <property type="match status" value="1"/>
</dbReference>
<evidence type="ECO:0000313" key="2">
    <source>
        <dbReference type="EMBL" id="QEC50091.1"/>
    </source>
</evidence>
<keyword evidence="3" id="KW-1185">Reference proteome</keyword>
<dbReference type="PANTHER" id="PTHR43685">
    <property type="entry name" value="GLYCOSYLTRANSFERASE"/>
    <property type="match status" value="1"/>
</dbReference>
<dbReference type="AlphaFoldDB" id="A0A5B8UBS6"/>
<dbReference type="KEGG" id="bsol:FSW04_22625"/>
<reference evidence="2 3" key="1">
    <citation type="journal article" date="2018" name="J. Microbiol.">
        <title>Baekduia soli gen. nov., sp. nov., a novel bacterium isolated from the soil of Baekdu Mountain and proposal of a novel family name, Baekduiaceae fam. nov.</title>
        <authorList>
            <person name="An D.S."/>
            <person name="Siddiqi M.Z."/>
            <person name="Kim K.H."/>
            <person name="Yu H.S."/>
            <person name="Im W.T."/>
        </authorList>
    </citation>
    <scope>NUCLEOTIDE SEQUENCE [LARGE SCALE GENOMIC DNA]</scope>
    <source>
        <strain evidence="2 3">BR7-21</strain>
    </source>
</reference>
<feature type="domain" description="Glycosyltransferase 2-like" evidence="1">
    <location>
        <begin position="4"/>
        <end position="117"/>
    </location>
</feature>
<dbReference type="InterPro" id="IPR001173">
    <property type="entry name" value="Glyco_trans_2-like"/>
</dbReference>
<dbReference type="OrthoDB" id="3180470at2"/>
<dbReference type="GO" id="GO:0016740">
    <property type="term" value="F:transferase activity"/>
    <property type="evidence" value="ECO:0007669"/>
    <property type="project" value="UniProtKB-KW"/>
</dbReference>
<dbReference type="EMBL" id="CP042430">
    <property type="protein sequence ID" value="QEC50091.1"/>
    <property type="molecule type" value="Genomic_DNA"/>
</dbReference>
<dbReference type="Proteomes" id="UP000321805">
    <property type="component" value="Chromosome"/>
</dbReference>
<sequence length="298" mass="31677">MRVSVIIPTRNGAARLPGVLGALAAQTPGAGDFEVIIVDDGSGDDTAAVAAAAGARVVSVARSGGPGAATNRGIAQATGQLMAFTDDDTIPASDWIERGRAALQASPAGLVAGHIELQLADRPTVPAMMDFGRGYLDQSAYVADGFGATANLWATRDVVSRLGGFDGSAAWQTHDRDFGERARIAGITMVYAREVVVAHPTRDGVRELARVAYRLGQGATWLSRNGVGAARRHVPEWRRPRYWIPWRSIWGLERLQARGLCTTRTQRLALRVVQYGCLQLPLVAGSLRGTLDGARAAR</sequence>
<dbReference type="RefSeq" id="WP_146922454.1">
    <property type="nucleotide sequence ID" value="NZ_CP042430.1"/>
</dbReference>
<name>A0A5B8UBS6_9ACTN</name>
<gene>
    <name evidence="2" type="ORF">FSW04_22625</name>
</gene>
<dbReference type="SUPFAM" id="SSF53448">
    <property type="entry name" value="Nucleotide-diphospho-sugar transferases"/>
    <property type="match status" value="1"/>
</dbReference>
<dbReference type="CDD" id="cd00761">
    <property type="entry name" value="Glyco_tranf_GTA_type"/>
    <property type="match status" value="1"/>
</dbReference>
<accession>A0A5B8UBS6</accession>